<reference evidence="4" key="1">
    <citation type="journal article" date="2019" name="Int. J. Syst. Evol. Microbiol.">
        <title>The Global Catalogue of Microorganisms (GCM) 10K type strain sequencing project: providing services to taxonomists for standard genome sequencing and annotation.</title>
        <authorList>
            <consortium name="The Broad Institute Genomics Platform"/>
            <consortium name="The Broad Institute Genome Sequencing Center for Infectious Disease"/>
            <person name="Wu L."/>
            <person name="Ma J."/>
        </authorList>
    </citation>
    <scope>NUCLEOTIDE SEQUENCE [LARGE SCALE GENOMIC DNA]</scope>
    <source>
        <strain evidence="4">CGMCC 4.7144</strain>
    </source>
</reference>
<dbReference type="Gene3D" id="2.130.10.10">
    <property type="entry name" value="YVTN repeat-like/Quinoprotein amine dehydrogenase"/>
    <property type="match status" value="1"/>
</dbReference>
<name>A0ABW1HCW9_9ACTN</name>
<dbReference type="Pfam" id="PF13360">
    <property type="entry name" value="PQQ_2"/>
    <property type="match status" value="1"/>
</dbReference>
<feature type="domain" description="Pyrrolo-quinoline quinone repeat" evidence="2">
    <location>
        <begin position="170"/>
        <end position="274"/>
    </location>
</feature>
<dbReference type="EMBL" id="JBHSQS010000015">
    <property type="protein sequence ID" value="MFC5926222.1"/>
    <property type="molecule type" value="Genomic_DNA"/>
</dbReference>
<dbReference type="InterPro" id="IPR002372">
    <property type="entry name" value="PQQ_rpt_dom"/>
</dbReference>
<evidence type="ECO:0000313" key="4">
    <source>
        <dbReference type="Proteomes" id="UP001596226"/>
    </source>
</evidence>
<evidence type="ECO:0000313" key="3">
    <source>
        <dbReference type="EMBL" id="MFC5926222.1"/>
    </source>
</evidence>
<feature type="compositionally biased region" description="Basic and acidic residues" evidence="1">
    <location>
        <begin position="8"/>
        <end position="20"/>
    </location>
</feature>
<feature type="region of interest" description="Disordered" evidence="1">
    <location>
        <begin position="1"/>
        <end position="24"/>
    </location>
</feature>
<comment type="caution">
    <text evidence="3">The sequence shown here is derived from an EMBL/GenBank/DDBJ whole genome shotgun (WGS) entry which is preliminary data.</text>
</comment>
<dbReference type="RefSeq" id="WP_377514431.1">
    <property type="nucleotide sequence ID" value="NZ_JBHSQS010000015.1"/>
</dbReference>
<proteinExistence type="predicted"/>
<organism evidence="3 4">
    <name type="scientific">Micromonospora vulcania</name>
    <dbReference type="NCBI Taxonomy" id="1441873"/>
    <lineage>
        <taxon>Bacteria</taxon>
        <taxon>Bacillati</taxon>
        <taxon>Actinomycetota</taxon>
        <taxon>Actinomycetes</taxon>
        <taxon>Micromonosporales</taxon>
        <taxon>Micromonosporaceae</taxon>
        <taxon>Micromonospora</taxon>
    </lineage>
</organism>
<keyword evidence="4" id="KW-1185">Reference proteome</keyword>
<protein>
    <submittedName>
        <fullName evidence="3">PQQ-binding-like beta-propeller repeat protein</fullName>
    </submittedName>
</protein>
<dbReference type="InterPro" id="IPR011047">
    <property type="entry name" value="Quinoprotein_ADH-like_sf"/>
</dbReference>
<dbReference type="SUPFAM" id="SSF50998">
    <property type="entry name" value="Quinoprotein alcohol dehydrogenase-like"/>
    <property type="match status" value="1"/>
</dbReference>
<accession>A0ABW1HCW9</accession>
<evidence type="ECO:0000259" key="2">
    <source>
        <dbReference type="Pfam" id="PF13360"/>
    </source>
</evidence>
<dbReference type="Proteomes" id="UP001596226">
    <property type="component" value="Unassembled WGS sequence"/>
</dbReference>
<gene>
    <name evidence="3" type="ORF">ACFQGL_23070</name>
</gene>
<dbReference type="InterPro" id="IPR015943">
    <property type="entry name" value="WD40/YVTN_repeat-like_dom_sf"/>
</dbReference>
<evidence type="ECO:0000256" key="1">
    <source>
        <dbReference type="SAM" id="MobiDB-lite"/>
    </source>
</evidence>
<sequence>MDVLIDLGEVRDTQRPDRPRPPPSKGWRITLLVLVCALLGGAAAPARLPGLVGPALPGRAALLSAGALLVVADPGTDPPTLTAYEATAPRRPPRWRVTVPPAAGWSAQAAGDLLLVTERDQVRRVVATTARLASTGQALWRRPGRVYAAGDTVVAVTEVRSVSEPGRRIEGAVHGVDPATGATRWSVPVPSTAVLEVPPGSSGWVLLVQDDGLTRLLDAHDGTLRGQGRLPAANYGPENPQVIGGHLVLRHPGAAGVVLTGYDLPGLAPRWQVPVDPGELALRPCQDLICGQDERSRWALAADTGARVWTWPAGTGWRTLPGGRPGDGTLVLLRPAADGRRQLIATLGRDGPRVRAVLPPEATDCRVRDVGLVCRSDTDRATVWPLGR</sequence>